<dbReference type="Gene3D" id="3.30.420.10">
    <property type="entry name" value="Ribonuclease H-like superfamily/Ribonuclease H"/>
    <property type="match status" value="1"/>
</dbReference>
<keyword evidence="3" id="KW-1185">Reference proteome</keyword>
<evidence type="ECO:0000313" key="3">
    <source>
        <dbReference type="Proteomes" id="UP000075243"/>
    </source>
</evidence>
<dbReference type="Pfam" id="PF13456">
    <property type="entry name" value="RVT_3"/>
    <property type="match status" value="1"/>
</dbReference>
<dbReference type="GO" id="GO:0003676">
    <property type="term" value="F:nucleic acid binding"/>
    <property type="evidence" value="ECO:0007669"/>
    <property type="project" value="InterPro"/>
</dbReference>
<dbReference type="InterPro" id="IPR012337">
    <property type="entry name" value="RNaseH-like_sf"/>
</dbReference>
<feature type="domain" description="RNase H type-1" evidence="1">
    <location>
        <begin position="2"/>
        <end position="60"/>
    </location>
</feature>
<dbReference type="Proteomes" id="UP000075243">
    <property type="component" value="Unassembled WGS sequence"/>
</dbReference>
<proteinExistence type="predicted"/>
<gene>
    <name evidence="2" type="ORF">KK1_039181</name>
</gene>
<sequence length="60" mass="6539">MGFGLCIRNADGSFIKAKLGWQHGFINSQEAKALALLEALTWLSDMGITNAIIETDSKQL</sequence>
<dbReference type="SUPFAM" id="SSF53098">
    <property type="entry name" value="Ribonuclease H-like"/>
    <property type="match status" value="1"/>
</dbReference>
<dbReference type="OMA" id="GKNLRYA"/>
<dbReference type="EMBL" id="KQ483902">
    <property type="protein sequence ID" value="KYP39508.1"/>
    <property type="molecule type" value="Genomic_DNA"/>
</dbReference>
<dbReference type="InterPro" id="IPR002156">
    <property type="entry name" value="RNaseH_domain"/>
</dbReference>
<dbReference type="InterPro" id="IPR052929">
    <property type="entry name" value="RNase_H-like_EbsB-rel"/>
</dbReference>
<evidence type="ECO:0000313" key="2">
    <source>
        <dbReference type="EMBL" id="KYP39508.1"/>
    </source>
</evidence>
<dbReference type="Gramene" id="C.cajan_42058.t">
    <property type="protein sequence ID" value="C.cajan_42058.t.cds1"/>
    <property type="gene ID" value="C.cajan_42058"/>
</dbReference>
<dbReference type="GO" id="GO:0004523">
    <property type="term" value="F:RNA-DNA hybrid ribonuclease activity"/>
    <property type="evidence" value="ECO:0007669"/>
    <property type="project" value="InterPro"/>
</dbReference>
<accession>A0A151RA44</accession>
<reference evidence="2" key="1">
    <citation type="journal article" date="2012" name="Nat. Biotechnol.">
        <title>Draft genome sequence of pigeonpea (Cajanus cajan), an orphan legume crop of resource-poor farmers.</title>
        <authorList>
            <person name="Varshney R.K."/>
            <person name="Chen W."/>
            <person name="Li Y."/>
            <person name="Bharti A.K."/>
            <person name="Saxena R.K."/>
            <person name="Schlueter J.A."/>
            <person name="Donoghue M.T."/>
            <person name="Azam S."/>
            <person name="Fan G."/>
            <person name="Whaley A.M."/>
            <person name="Farmer A.D."/>
            <person name="Sheridan J."/>
            <person name="Iwata A."/>
            <person name="Tuteja R."/>
            <person name="Penmetsa R.V."/>
            <person name="Wu W."/>
            <person name="Upadhyaya H.D."/>
            <person name="Yang S.P."/>
            <person name="Shah T."/>
            <person name="Saxena K.B."/>
            <person name="Michael T."/>
            <person name="McCombie W.R."/>
            <person name="Yang B."/>
            <person name="Zhang G."/>
            <person name="Yang H."/>
            <person name="Wang J."/>
            <person name="Spillane C."/>
            <person name="Cook D.R."/>
            <person name="May G.D."/>
            <person name="Xu X."/>
            <person name="Jackson S.A."/>
        </authorList>
    </citation>
    <scope>NUCLEOTIDE SEQUENCE [LARGE SCALE GENOMIC DNA]</scope>
</reference>
<evidence type="ECO:0000259" key="1">
    <source>
        <dbReference type="Pfam" id="PF13456"/>
    </source>
</evidence>
<dbReference type="AlphaFoldDB" id="A0A151RA44"/>
<dbReference type="InterPro" id="IPR036397">
    <property type="entry name" value="RNaseH_sf"/>
</dbReference>
<name>A0A151RA44_CAJCA</name>
<dbReference type="PANTHER" id="PTHR47074">
    <property type="entry name" value="BNAC02G40300D PROTEIN"/>
    <property type="match status" value="1"/>
</dbReference>
<protein>
    <recommendedName>
        <fullName evidence="1">RNase H type-1 domain-containing protein</fullName>
    </recommendedName>
</protein>
<organism evidence="2 3">
    <name type="scientific">Cajanus cajan</name>
    <name type="common">Pigeon pea</name>
    <name type="synonym">Cajanus indicus</name>
    <dbReference type="NCBI Taxonomy" id="3821"/>
    <lineage>
        <taxon>Eukaryota</taxon>
        <taxon>Viridiplantae</taxon>
        <taxon>Streptophyta</taxon>
        <taxon>Embryophyta</taxon>
        <taxon>Tracheophyta</taxon>
        <taxon>Spermatophyta</taxon>
        <taxon>Magnoliopsida</taxon>
        <taxon>eudicotyledons</taxon>
        <taxon>Gunneridae</taxon>
        <taxon>Pentapetalae</taxon>
        <taxon>rosids</taxon>
        <taxon>fabids</taxon>
        <taxon>Fabales</taxon>
        <taxon>Fabaceae</taxon>
        <taxon>Papilionoideae</taxon>
        <taxon>50 kb inversion clade</taxon>
        <taxon>NPAAA clade</taxon>
        <taxon>indigoferoid/millettioid clade</taxon>
        <taxon>Phaseoleae</taxon>
        <taxon>Cajanus</taxon>
    </lineage>
</organism>
<dbReference type="PANTHER" id="PTHR47074:SF48">
    <property type="entry name" value="POLYNUCLEOTIDYL TRANSFERASE, RIBONUCLEASE H-LIKE SUPERFAMILY PROTEIN"/>
    <property type="match status" value="1"/>
</dbReference>